<organism evidence="1 2">
    <name type="scientific">Lunasporangiospora selenospora</name>
    <dbReference type="NCBI Taxonomy" id="979761"/>
    <lineage>
        <taxon>Eukaryota</taxon>
        <taxon>Fungi</taxon>
        <taxon>Fungi incertae sedis</taxon>
        <taxon>Mucoromycota</taxon>
        <taxon>Mortierellomycotina</taxon>
        <taxon>Mortierellomycetes</taxon>
        <taxon>Mortierellales</taxon>
        <taxon>Mortierellaceae</taxon>
        <taxon>Lunasporangiospora</taxon>
    </lineage>
</organism>
<comment type="caution">
    <text evidence="1">The sequence shown here is derived from an EMBL/GenBank/DDBJ whole genome shotgun (WGS) entry which is preliminary data.</text>
</comment>
<evidence type="ECO:0008006" key="3">
    <source>
        <dbReference type="Google" id="ProtNLM"/>
    </source>
</evidence>
<dbReference type="InterPro" id="IPR036388">
    <property type="entry name" value="WH-like_DNA-bd_sf"/>
</dbReference>
<name>A0A9P6KFA6_9FUNG</name>
<proteinExistence type="predicted"/>
<sequence length="473" mass="54002">MDATSHATLSRERSVLMSTLLATNLISSSTHRQEPSQLPEAMQYVKNYVKQVQDAYNNKDRERISDLIMFDDNLSELAELQKVLYEMTEDSIRSTVQSQLQNGPRPFKNFVTNYLNFTIAAALDSSAYIDVYELLSLCYGSFLALFMAQDAQFLTPLLMAMSRELADKENPRAKEPRISDAAAKHLSRAFNSVINDKVPNALEDSKKMALYYLANLTFRIYFKLKSTRLIPTMIANISKAGVSLANFPMSQQVTHRYYLGRYQLYQLNLRQAERDLSFAFTNCRACHDDDEGLIFKNSRLILTYLTACRLCLGRMPTFPLLSTYDLDGYFWDLSLAVRSGNLRLLNRILSFGPSQGPSGIQEADWLVKKEIYFLLKEKLTVLCWRSLIRRTFLVTRGPHDTQLRVQLETLLRAAQVLTKDADLDLLDLECITASLLDQGYIKGYIHSQKKILVLSNRNPFPTVYSVEVTEEAA</sequence>
<dbReference type="InterPro" id="IPR045114">
    <property type="entry name" value="Csn12-like"/>
</dbReference>
<evidence type="ECO:0000313" key="2">
    <source>
        <dbReference type="Proteomes" id="UP000780801"/>
    </source>
</evidence>
<reference evidence="1" key="1">
    <citation type="journal article" date="2020" name="Fungal Divers.">
        <title>Resolving the Mortierellaceae phylogeny through synthesis of multi-gene phylogenetics and phylogenomics.</title>
        <authorList>
            <person name="Vandepol N."/>
            <person name="Liber J."/>
            <person name="Desiro A."/>
            <person name="Na H."/>
            <person name="Kennedy M."/>
            <person name="Barry K."/>
            <person name="Grigoriev I.V."/>
            <person name="Miller A.N."/>
            <person name="O'Donnell K."/>
            <person name="Stajich J.E."/>
            <person name="Bonito G."/>
        </authorList>
    </citation>
    <scope>NUCLEOTIDE SEQUENCE</scope>
    <source>
        <strain evidence="1">KOD1015</strain>
    </source>
</reference>
<dbReference type="SMART" id="SM00753">
    <property type="entry name" value="PAM"/>
    <property type="match status" value="1"/>
</dbReference>
<dbReference type="PANTHER" id="PTHR12732">
    <property type="entry name" value="UNCHARACTERIZED PROTEASOME COMPONENT REGION PCI-CONTAINING"/>
    <property type="match status" value="1"/>
</dbReference>
<protein>
    <recommendedName>
        <fullName evidence="3">PCI domain-containing protein</fullName>
    </recommendedName>
</protein>
<dbReference type="GO" id="GO:0003690">
    <property type="term" value="F:double-stranded DNA binding"/>
    <property type="evidence" value="ECO:0007669"/>
    <property type="project" value="InterPro"/>
</dbReference>
<dbReference type="GO" id="GO:0006368">
    <property type="term" value="P:transcription elongation by RNA polymerase II"/>
    <property type="evidence" value="ECO:0007669"/>
    <property type="project" value="TreeGrafter"/>
</dbReference>
<dbReference type="GO" id="GO:0070390">
    <property type="term" value="C:transcription export complex 2"/>
    <property type="evidence" value="ECO:0007669"/>
    <property type="project" value="TreeGrafter"/>
</dbReference>
<dbReference type="Proteomes" id="UP000780801">
    <property type="component" value="Unassembled WGS sequence"/>
</dbReference>
<dbReference type="GO" id="GO:0000973">
    <property type="term" value="P:post-transcriptional tethering of RNA polymerase II gene DNA at nuclear periphery"/>
    <property type="evidence" value="ECO:0007669"/>
    <property type="project" value="TreeGrafter"/>
</dbReference>
<evidence type="ECO:0000313" key="1">
    <source>
        <dbReference type="EMBL" id="KAF9582612.1"/>
    </source>
</evidence>
<dbReference type="PANTHER" id="PTHR12732:SF8">
    <property type="entry name" value="NUCLEAR MRNA EXPORT PROTEIN THP1"/>
    <property type="match status" value="1"/>
</dbReference>
<dbReference type="Gene3D" id="1.10.10.10">
    <property type="entry name" value="Winged helix-like DNA-binding domain superfamily/Winged helix DNA-binding domain"/>
    <property type="match status" value="1"/>
</dbReference>
<dbReference type="GO" id="GO:0016973">
    <property type="term" value="P:poly(A)+ mRNA export from nucleus"/>
    <property type="evidence" value="ECO:0007669"/>
    <property type="project" value="TreeGrafter"/>
</dbReference>
<keyword evidence="2" id="KW-1185">Reference proteome</keyword>
<dbReference type="OrthoDB" id="5404651at2759"/>
<dbReference type="GO" id="GO:0003723">
    <property type="term" value="F:RNA binding"/>
    <property type="evidence" value="ECO:0007669"/>
    <property type="project" value="InterPro"/>
</dbReference>
<dbReference type="AlphaFoldDB" id="A0A9P6KFA6"/>
<dbReference type="EMBL" id="JAABOA010000989">
    <property type="protein sequence ID" value="KAF9582612.1"/>
    <property type="molecule type" value="Genomic_DNA"/>
</dbReference>
<gene>
    <name evidence="1" type="ORF">BGW38_010972</name>
</gene>
<accession>A0A9P6KFA6</accession>